<proteinExistence type="predicted"/>
<protein>
    <recommendedName>
        <fullName evidence="4">CHK kinase-like domain-containing protein</fullName>
    </recommendedName>
</protein>
<organism evidence="2 3">
    <name type="scientific">Diploscapter pachys</name>
    <dbReference type="NCBI Taxonomy" id="2018661"/>
    <lineage>
        <taxon>Eukaryota</taxon>
        <taxon>Metazoa</taxon>
        <taxon>Ecdysozoa</taxon>
        <taxon>Nematoda</taxon>
        <taxon>Chromadorea</taxon>
        <taxon>Rhabditida</taxon>
        <taxon>Rhabditina</taxon>
        <taxon>Rhabditomorpha</taxon>
        <taxon>Rhabditoidea</taxon>
        <taxon>Rhabditidae</taxon>
        <taxon>Diploscapter</taxon>
    </lineage>
</organism>
<dbReference type="InterPro" id="IPR052961">
    <property type="entry name" value="Oxido-Kinase-like_Enzymes"/>
</dbReference>
<dbReference type="InterPro" id="IPR012877">
    <property type="entry name" value="Dhs-27"/>
</dbReference>
<feature type="region of interest" description="Disordered" evidence="1">
    <location>
        <begin position="23"/>
        <end position="46"/>
    </location>
</feature>
<name>A0A2A2J813_9BILA</name>
<dbReference type="EMBL" id="LIAE01010630">
    <property type="protein sequence ID" value="PAV57652.1"/>
    <property type="molecule type" value="Genomic_DNA"/>
</dbReference>
<dbReference type="SUPFAM" id="SSF56112">
    <property type="entry name" value="Protein kinase-like (PK-like)"/>
    <property type="match status" value="1"/>
</dbReference>
<dbReference type="Pfam" id="PF07914">
    <property type="entry name" value="DUF1679"/>
    <property type="match status" value="1"/>
</dbReference>
<keyword evidence="3" id="KW-1185">Reference proteome</keyword>
<dbReference type="OrthoDB" id="5915577at2759"/>
<dbReference type="InterPro" id="IPR011009">
    <property type="entry name" value="Kinase-like_dom_sf"/>
</dbReference>
<evidence type="ECO:0008006" key="4">
    <source>
        <dbReference type="Google" id="ProtNLM"/>
    </source>
</evidence>
<reference evidence="2 3" key="1">
    <citation type="journal article" date="2017" name="Curr. Biol.">
        <title>Genome architecture and evolution of a unichromosomal asexual nematode.</title>
        <authorList>
            <person name="Fradin H."/>
            <person name="Zegar C."/>
            <person name="Gutwein M."/>
            <person name="Lucas J."/>
            <person name="Kovtun M."/>
            <person name="Corcoran D."/>
            <person name="Baugh L.R."/>
            <person name="Kiontke K."/>
            <person name="Gunsalus K."/>
            <person name="Fitch D.H."/>
            <person name="Piano F."/>
        </authorList>
    </citation>
    <scope>NUCLEOTIDE SEQUENCE [LARGE SCALE GENOMIC DNA]</scope>
    <source>
        <strain evidence="2">PF1309</strain>
    </source>
</reference>
<dbReference type="PANTHER" id="PTHR23020">
    <property type="entry name" value="UNCHARACTERIZED NUCLEAR HORMONE RECEPTOR-RELATED"/>
    <property type="match status" value="1"/>
</dbReference>
<dbReference type="AlphaFoldDB" id="A0A2A2J813"/>
<evidence type="ECO:0000313" key="2">
    <source>
        <dbReference type="EMBL" id="PAV57652.1"/>
    </source>
</evidence>
<dbReference type="PANTHER" id="PTHR23020:SF22">
    <property type="entry name" value="CHK KINASE-LIKE DOMAIN-CONTAINING PROTEIN"/>
    <property type="match status" value="1"/>
</dbReference>
<accession>A0A2A2J813</accession>
<dbReference type="Proteomes" id="UP000218231">
    <property type="component" value="Unassembled WGS sequence"/>
</dbReference>
<comment type="caution">
    <text evidence="2">The sequence shown here is derived from an EMBL/GenBank/DDBJ whole genome shotgun (WGS) entry which is preliminary data.</text>
</comment>
<evidence type="ECO:0000256" key="1">
    <source>
        <dbReference type="SAM" id="MobiDB-lite"/>
    </source>
</evidence>
<evidence type="ECO:0000313" key="3">
    <source>
        <dbReference type="Proteomes" id="UP000218231"/>
    </source>
</evidence>
<feature type="compositionally biased region" description="Basic and acidic residues" evidence="1">
    <location>
        <begin position="28"/>
        <end position="46"/>
    </location>
</feature>
<sequence>MPSPTMETLYELTVPLWATPSAQKRRPVLGERRENSQGSRSDEPKEKRIAKCSNYRLKKISTSSNLTVGWLLDNIRSVVCDENVLDVDIEMLTIDGFVSQIVRLNVLIRDDDDQKIVIKMPETRAIKAALEKTTGSKLAEGADEKFVGSLNVFYNREISFYSMNKIEGLRVPQIYFSQKWEVNSKMGCIAMEDLSHLSTVPFFESLNLQQVESVGTQLRALHAFSLNMNTEWQG</sequence>
<gene>
    <name evidence="2" type="ORF">WR25_23294</name>
</gene>